<dbReference type="EMBL" id="CP006868">
    <property type="protein sequence ID" value="UXD21947.1"/>
    <property type="molecule type" value="Genomic_DNA"/>
</dbReference>
<dbReference type="KEGG" id="ipc:IPA_00065"/>
<accession>A0A977PKE9</accession>
<feature type="transmembrane region" description="Helical" evidence="8">
    <location>
        <begin position="154"/>
        <end position="179"/>
    </location>
</feature>
<keyword evidence="2" id="KW-1003">Cell membrane</keyword>
<keyword evidence="6 8" id="KW-1133">Transmembrane helix</keyword>
<reference evidence="9" key="1">
    <citation type="submission" date="2013-11" db="EMBL/GenBank/DDBJ databases">
        <title>Comparative genomics of Ignicoccus.</title>
        <authorList>
            <person name="Podar M."/>
        </authorList>
    </citation>
    <scope>NUCLEOTIDE SEQUENCE</scope>
    <source>
        <strain evidence="9">DSM 13166</strain>
    </source>
</reference>
<evidence type="ECO:0000256" key="6">
    <source>
        <dbReference type="ARBA" id="ARBA00022989"/>
    </source>
</evidence>
<keyword evidence="7 8" id="KW-0472">Membrane</keyword>
<name>A0A977PKE9_9CREN</name>
<dbReference type="Proteomes" id="UP001063698">
    <property type="component" value="Chromosome"/>
</dbReference>
<feature type="transmembrane region" description="Helical" evidence="8">
    <location>
        <begin position="32"/>
        <end position="51"/>
    </location>
</feature>
<evidence type="ECO:0000256" key="3">
    <source>
        <dbReference type="ARBA" id="ARBA00022670"/>
    </source>
</evidence>
<evidence type="ECO:0000313" key="9">
    <source>
        <dbReference type="EMBL" id="UXD21947.1"/>
    </source>
</evidence>
<feature type="transmembrane region" description="Helical" evidence="8">
    <location>
        <begin position="58"/>
        <end position="75"/>
    </location>
</feature>
<dbReference type="GO" id="GO:0005886">
    <property type="term" value="C:plasma membrane"/>
    <property type="evidence" value="ECO:0007669"/>
    <property type="project" value="UniProtKB-SubCell"/>
</dbReference>
<evidence type="ECO:0000256" key="4">
    <source>
        <dbReference type="ARBA" id="ARBA00022692"/>
    </source>
</evidence>
<dbReference type="AlphaFoldDB" id="A0A977PKE9"/>
<dbReference type="GO" id="GO:0008233">
    <property type="term" value="F:peptidase activity"/>
    <property type="evidence" value="ECO:0007669"/>
    <property type="project" value="UniProtKB-KW"/>
</dbReference>
<evidence type="ECO:0000256" key="8">
    <source>
        <dbReference type="SAM" id="Phobius"/>
    </source>
</evidence>
<gene>
    <name evidence="9" type="ORF">IPA_00065</name>
</gene>
<comment type="subcellular location">
    <subcellularLocation>
        <location evidence="1">Cell membrane</location>
        <topology evidence="1">Multi-pass membrane protein</topology>
    </subcellularLocation>
</comment>
<evidence type="ECO:0000256" key="5">
    <source>
        <dbReference type="ARBA" id="ARBA00022801"/>
    </source>
</evidence>
<sequence>MEKRKILKYLFSSILIVLTAHALTIHTMAGELSPLEIIAIEVTWIPILVLTNENCRRALWVLFAAFSGYFLPRLLELLPWSILHILFVPDILFNNFFFNLLGLNAKMVTWRGGVGIVMKGVGAVGYLVGCSSLREIPMLVAMALAVPTEWRKRVLASLIASVLVFPTNALRIAVILWAAKAFKWDLLTSHILLSPILTLVLVTALMTLQDVILDKKLFIYLEKGMRCLF</sequence>
<keyword evidence="10" id="KW-1185">Reference proteome</keyword>
<keyword evidence="4 8" id="KW-0812">Transmembrane</keyword>
<feature type="transmembrane region" description="Helical" evidence="8">
    <location>
        <begin position="191"/>
        <end position="213"/>
    </location>
</feature>
<evidence type="ECO:0000256" key="2">
    <source>
        <dbReference type="ARBA" id="ARBA00022475"/>
    </source>
</evidence>
<evidence type="ECO:0000256" key="7">
    <source>
        <dbReference type="ARBA" id="ARBA00023136"/>
    </source>
</evidence>
<organism evidence="9 10">
    <name type="scientific">Ignicoccus pacificus DSM 13166</name>
    <dbReference type="NCBI Taxonomy" id="940294"/>
    <lineage>
        <taxon>Archaea</taxon>
        <taxon>Thermoproteota</taxon>
        <taxon>Thermoprotei</taxon>
        <taxon>Desulfurococcales</taxon>
        <taxon>Desulfurococcaceae</taxon>
        <taxon>Ignicoccus</taxon>
    </lineage>
</organism>
<evidence type="ECO:0000313" key="10">
    <source>
        <dbReference type="Proteomes" id="UP001063698"/>
    </source>
</evidence>
<keyword evidence="3" id="KW-0645">Protease</keyword>
<evidence type="ECO:0008006" key="11">
    <source>
        <dbReference type="Google" id="ProtNLM"/>
    </source>
</evidence>
<dbReference type="NCBIfam" id="TIGR04178">
    <property type="entry name" value="exo_archaeo"/>
    <property type="match status" value="1"/>
</dbReference>
<protein>
    <recommendedName>
        <fullName evidence="11">Exosortase/archaeosortase family protein</fullName>
    </recommendedName>
</protein>
<dbReference type="GO" id="GO:0006508">
    <property type="term" value="P:proteolysis"/>
    <property type="evidence" value="ECO:0007669"/>
    <property type="project" value="UniProtKB-KW"/>
</dbReference>
<dbReference type="InterPro" id="IPR026392">
    <property type="entry name" value="Exo/Archaeosortase_dom"/>
</dbReference>
<proteinExistence type="predicted"/>
<keyword evidence="5" id="KW-0378">Hydrolase</keyword>
<evidence type="ECO:0000256" key="1">
    <source>
        <dbReference type="ARBA" id="ARBA00004651"/>
    </source>
</evidence>
<feature type="transmembrane region" description="Helical" evidence="8">
    <location>
        <begin position="81"/>
        <end position="101"/>
    </location>
</feature>